<accession>A0A1A8XRS0</accession>
<evidence type="ECO:0000313" key="2">
    <source>
        <dbReference type="Proteomes" id="UP000199169"/>
    </source>
</evidence>
<protein>
    <submittedName>
        <fullName evidence="1">Uncharacterized protein</fullName>
    </submittedName>
</protein>
<proteinExistence type="predicted"/>
<dbReference type="Proteomes" id="UP000199169">
    <property type="component" value="Unassembled WGS sequence"/>
</dbReference>
<dbReference type="AlphaFoldDB" id="A0A1A8XRS0"/>
<reference evidence="1 2" key="1">
    <citation type="submission" date="2016-06" db="EMBL/GenBank/DDBJ databases">
        <authorList>
            <person name="Kjaerup R.B."/>
            <person name="Dalgaard T.S."/>
            <person name="Juul-Madsen H.R."/>
        </authorList>
    </citation>
    <scope>NUCLEOTIDE SEQUENCE [LARGE SCALE GENOMIC DNA]</scope>
    <source>
        <strain evidence="1">3</strain>
    </source>
</reference>
<organism evidence="1 2">
    <name type="scientific">Candidatus Accumulibacter aalborgensis</name>
    <dbReference type="NCBI Taxonomy" id="1860102"/>
    <lineage>
        <taxon>Bacteria</taxon>
        <taxon>Pseudomonadati</taxon>
        <taxon>Pseudomonadota</taxon>
        <taxon>Betaproteobacteria</taxon>
        <taxon>Candidatus Accumulibacter</taxon>
    </lineage>
</organism>
<dbReference type="EMBL" id="FLQX01000117">
    <property type="protein sequence ID" value="SBT07182.1"/>
    <property type="molecule type" value="Genomic_DNA"/>
</dbReference>
<evidence type="ECO:0000313" key="1">
    <source>
        <dbReference type="EMBL" id="SBT07182.1"/>
    </source>
</evidence>
<keyword evidence="2" id="KW-1185">Reference proteome</keyword>
<sequence length="65" mass="7362">MWQERRQNLPCVPLVIVARRFDERDGLGQRSPATGQYAINEMLVGGRKAGCCNAGHVHRPTWMLL</sequence>
<name>A0A1A8XRS0_9PROT</name>
<gene>
    <name evidence="1" type="ORF">ACCAA_400040</name>
</gene>